<dbReference type="OrthoDB" id="7193272at2"/>
<dbReference type="SUPFAM" id="SSF88659">
    <property type="entry name" value="Sigma3 and sigma4 domains of RNA polymerase sigma factors"/>
    <property type="match status" value="1"/>
</dbReference>
<dbReference type="InterPro" id="IPR007627">
    <property type="entry name" value="RNA_pol_sigma70_r2"/>
</dbReference>
<keyword evidence="3" id="KW-0731">Sigma factor</keyword>
<evidence type="ECO:0000256" key="4">
    <source>
        <dbReference type="ARBA" id="ARBA00023163"/>
    </source>
</evidence>
<dbReference type="SUPFAM" id="SSF88946">
    <property type="entry name" value="Sigma2 domain of RNA polymerase sigma factors"/>
    <property type="match status" value="1"/>
</dbReference>
<dbReference type="Pfam" id="PF08281">
    <property type="entry name" value="Sigma70_r4_2"/>
    <property type="match status" value="1"/>
</dbReference>
<keyword evidence="8" id="KW-1185">Reference proteome</keyword>
<evidence type="ECO:0000313" key="7">
    <source>
        <dbReference type="EMBL" id="KWT69060.1"/>
    </source>
</evidence>
<dbReference type="Pfam" id="PF04542">
    <property type="entry name" value="Sigma70_r2"/>
    <property type="match status" value="1"/>
</dbReference>
<dbReference type="Gene3D" id="1.10.1740.10">
    <property type="match status" value="1"/>
</dbReference>
<evidence type="ECO:0000259" key="6">
    <source>
        <dbReference type="Pfam" id="PF08281"/>
    </source>
</evidence>
<dbReference type="PANTHER" id="PTHR43133">
    <property type="entry name" value="RNA POLYMERASE ECF-TYPE SIGMA FACTO"/>
    <property type="match status" value="1"/>
</dbReference>
<evidence type="ECO:0000256" key="1">
    <source>
        <dbReference type="ARBA" id="ARBA00010641"/>
    </source>
</evidence>
<dbReference type="InterPro" id="IPR039425">
    <property type="entry name" value="RNA_pol_sigma-70-like"/>
</dbReference>
<dbReference type="GO" id="GO:0016987">
    <property type="term" value="F:sigma factor activity"/>
    <property type="evidence" value="ECO:0007669"/>
    <property type="project" value="UniProtKB-KW"/>
</dbReference>
<dbReference type="InterPro" id="IPR013249">
    <property type="entry name" value="RNA_pol_sigma70_r4_t2"/>
</dbReference>
<evidence type="ECO:0000259" key="5">
    <source>
        <dbReference type="Pfam" id="PF04542"/>
    </source>
</evidence>
<keyword evidence="4" id="KW-0804">Transcription</keyword>
<reference evidence="7 8" key="1">
    <citation type="submission" date="2015-10" db="EMBL/GenBank/DDBJ databases">
        <title>Transcriptomic analysis of a linuron degrading triple-species bacterial consortium.</title>
        <authorList>
            <person name="Albers P."/>
        </authorList>
    </citation>
    <scope>NUCLEOTIDE SEQUENCE [LARGE SCALE GENOMIC DNA]</scope>
    <source>
        <strain evidence="7 8">WDL6</strain>
    </source>
</reference>
<dbReference type="AlphaFoldDB" id="A0A120CWA6"/>
<dbReference type="Proteomes" id="UP000059074">
    <property type="component" value="Unassembled WGS sequence"/>
</dbReference>
<feature type="domain" description="RNA polymerase sigma factor 70 region 4 type 2" evidence="6">
    <location>
        <begin position="110"/>
        <end position="157"/>
    </location>
</feature>
<dbReference type="Gene3D" id="1.10.10.10">
    <property type="entry name" value="Winged helix-like DNA-binding domain superfamily/Winged helix DNA-binding domain"/>
    <property type="match status" value="1"/>
</dbReference>
<dbReference type="GO" id="GO:0003677">
    <property type="term" value="F:DNA binding"/>
    <property type="evidence" value="ECO:0007669"/>
    <property type="project" value="InterPro"/>
</dbReference>
<evidence type="ECO:0000256" key="2">
    <source>
        <dbReference type="ARBA" id="ARBA00023015"/>
    </source>
</evidence>
<dbReference type="NCBIfam" id="TIGR02937">
    <property type="entry name" value="sigma70-ECF"/>
    <property type="match status" value="1"/>
</dbReference>
<protein>
    <submittedName>
        <fullName evidence="7">Uncharacterized protein</fullName>
    </submittedName>
</protein>
<organism evidence="7 8">
    <name type="scientific">Hyphomicrobium sulfonivorans</name>
    <dbReference type="NCBI Taxonomy" id="121290"/>
    <lineage>
        <taxon>Bacteria</taxon>
        <taxon>Pseudomonadati</taxon>
        <taxon>Pseudomonadota</taxon>
        <taxon>Alphaproteobacteria</taxon>
        <taxon>Hyphomicrobiales</taxon>
        <taxon>Hyphomicrobiaceae</taxon>
        <taxon>Hyphomicrobium</taxon>
    </lineage>
</organism>
<dbReference type="STRING" id="121290.APY04_1666"/>
<evidence type="ECO:0000256" key="3">
    <source>
        <dbReference type="ARBA" id="ARBA00023082"/>
    </source>
</evidence>
<accession>A0A120CWA6</accession>
<name>A0A120CWA6_HYPSL</name>
<comment type="caution">
    <text evidence="7">The sequence shown here is derived from an EMBL/GenBank/DDBJ whole genome shotgun (WGS) entry which is preliminary data.</text>
</comment>
<dbReference type="InterPro" id="IPR013324">
    <property type="entry name" value="RNA_pol_sigma_r3/r4-like"/>
</dbReference>
<keyword evidence="2" id="KW-0805">Transcription regulation</keyword>
<evidence type="ECO:0000313" key="8">
    <source>
        <dbReference type="Proteomes" id="UP000059074"/>
    </source>
</evidence>
<dbReference type="InterPro" id="IPR013325">
    <property type="entry name" value="RNA_pol_sigma_r2"/>
</dbReference>
<dbReference type="PATRIC" id="fig|121290.4.peg.202"/>
<dbReference type="InterPro" id="IPR036388">
    <property type="entry name" value="WH-like_DNA-bd_sf"/>
</dbReference>
<dbReference type="PANTHER" id="PTHR43133:SF63">
    <property type="entry name" value="RNA POLYMERASE SIGMA FACTOR FECI-RELATED"/>
    <property type="match status" value="1"/>
</dbReference>
<dbReference type="EMBL" id="LMTR01000049">
    <property type="protein sequence ID" value="KWT69060.1"/>
    <property type="molecule type" value="Genomic_DNA"/>
</dbReference>
<gene>
    <name evidence="7" type="ORF">APY04_1666</name>
</gene>
<dbReference type="RefSeq" id="WP_068461478.1">
    <property type="nucleotide sequence ID" value="NZ_LMTR01000049.1"/>
</dbReference>
<dbReference type="GO" id="GO:0006352">
    <property type="term" value="P:DNA-templated transcription initiation"/>
    <property type="evidence" value="ECO:0007669"/>
    <property type="project" value="InterPro"/>
</dbReference>
<comment type="similarity">
    <text evidence="1">Belongs to the sigma-70 factor family. ECF subfamily.</text>
</comment>
<feature type="domain" description="RNA polymerase sigma-70 region 2" evidence="5">
    <location>
        <begin position="11"/>
        <end position="76"/>
    </location>
</feature>
<dbReference type="InterPro" id="IPR014284">
    <property type="entry name" value="RNA_pol_sigma-70_dom"/>
</dbReference>
<proteinExistence type="inferred from homology"/>
<sequence>MTGATIDIAALFRLHHKELQGYLCRRGASPELAADLTQEAFLRLLRAQAEASVKNAQAYLFRTAANLSVDWARRQRYLPAAQDSDAALAIVADDAPSAERLVISRQEIAIIESALNEVPAAVRFVFFARLDGMTFAAIGKRLGISPNTAFSQITRVMVLLQRCIDHARGNGYGEKI</sequence>